<evidence type="ECO:0000313" key="2">
    <source>
        <dbReference type="Proteomes" id="UP000013097"/>
    </source>
</evidence>
<proteinExistence type="predicted"/>
<accession>N9W9Y0</accession>
<dbReference type="Proteomes" id="UP000013097">
    <property type="component" value="Unassembled WGS sequence"/>
</dbReference>
<keyword evidence="2" id="KW-1185">Reference proteome</keyword>
<gene>
    <name evidence="1" type="ORF">HMPREF1092_02815</name>
</gene>
<evidence type="ECO:0000313" key="1">
    <source>
        <dbReference type="EMBL" id="ENY99679.1"/>
    </source>
</evidence>
<organism evidence="1 2">
    <name type="scientific">Clostridium thermobutyricum</name>
    <dbReference type="NCBI Taxonomy" id="29372"/>
    <lineage>
        <taxon>Bacteria</taxon>
        <taxon>Bacillati</taxon>
        <taxon>Bacillota</taxon>
        <taxon>Clostridia</taxon>
        <taxon>Eubacteriales</taxon>
        <taxon>Clostridiaceae</taxon>
        <taxon>Clostridium</taxon>
    </lineage>
</organism>
<dbReference type="EMBL" id="AGYT01000019">
    <property type="protein sequence ID" value="ENY99679.1"/>
    <property type="molecule type" value="Genomic_DNA"/>
</dbReference>
<dbReference type="AlphaFoldDB" id="N9W9Y0"/>
<name>N9W9Y0_9CLOT</name>
<dbReference type="HOGENOM" id="CLU_3166435_0_0_9"/>
<protein>
    <submittedName>
        <fullName evidence="1">Uncharacterized protein</fullName>
    </submittedName>
</protein>
<comment type="caution">
    <text evidence="1">The sequence shown here is derived from an EMBL/GenBank/DDBJ whole genome shotgun (WGS) entry which is preliminary data.</text>
</comment>
<sequence>MYAGIGFANEEAFEEYKSLVIICYPYVTRDMTEEETKSCEMSFMFPF</sequence>
<reference evidence="1 2" key="1">
    <citation type="submission" date="2013-01" db="EMBL/GenBank/DDBJ databases">
        <title>The Genome Sequence of Clostridium colicanis 209318.</title>
        <authorList>
            <consortium name="The Broad Institute Genome Sequencing Platform"/>
            <person name="Earl A."/>
            <person name="Ward D."/>
            <person name="Feldgarden M."/>
            <person name="Gevers D."/>
            <person name="Courvalin P."/>
            <person name="Lambert T."/>
            <person name="Walker B."/>
            <person name="Young S.K."/>
            <person name="Zeng Q."/>
            <person name="Gargeya S."/>
            <person name="Fitzgerald M."/>
            <person name="Haas B."/>
            <person name="Abouelleil A."/>
            <person name="Alvarado L."/>
            <person name="Arachchi H.M."/>
            <person name="Berlin A.M."/>
            <person name="Chapman S.B."/>
            <person name="Dewar J."/>
            <person name="Goldberg J."/>
            <person name="Griggs A."/>
            <person name="Gujja S."/>
            <person name="Hansen M."/>
            <person name="Howarth C."/>
            <person name="Imamovic A."/>
            <person name="Larimer J."/>
            <person name="McCowan C."/>
            <person name="Murphy C."/>
            <person name="Neiman D."/>
            <person name="Pearson M."/>
            <person name="Priest M."/>
            <person name="Roberts A."/>
            <person name="Saif S."/>
            <person name="Shea T."/>
            <person name="Sisk P."/>
            <person name="Sykes S."/>
            <person name="Wortman J."/>
            <person name="Nusbaum C."/>
            <person name="Birren B."/>
        </authorList>
    </citation>
    <scope>NUCLEOTIDE SEQUENCE [LARGE SCALE GENOMIC DNA]</scope>
    <source>
        <strain evidence="1 2">209318</strain>
    </source>
</reference>
<dbReference type="PATRIC" id="fig|999411.4.peg.2734"/>